<keyword evidence="1" id="KW-0812">Transmembrane</keyword>
<dbReference type="AlphaFoldDB" id="K6V9A7"/>
<gene>
    <name evidence="2" type="ORF">AUCHE_17_00350</name>
</gene>
<feature type="transmembrane region" description="Helical" evidence="1">
    <location>
        <begin position="15"/>
        <end position="36"/>
    </location>
</feature>
<evidence type="ECO:0000313" key="2">
    <source>
        <dbReference type="EMBL" id="GAB78823.1"/>
    </source>
</evidence>
<proteinExistence type="predicted"/>
<dbReference type="eggNOG" id="ENOG5033C6R">
    <property type="taxonomic scope" value="Bacteria"/>
</dbReference>
<accession>K6V9A7</accession>
<dbReference type="STRING" id="100225.SAMN05421595_0034"/>
<evidence type="ECO:0008006" key="4">
    <source>
        <dbReference type="Google" id="ProtNLM"/>
    </source>
</evidence>
<evidence type="ECO:0000313" key="3">
    <source>
        <dbReference type="Proteomes" id="UP000008495"/>
    </source>
</evidence>
<organism evidence="2 3">
    <name type="scientific">Austwickia chelonae NBRC 105200</name>
    <dbReference type="NCBI Taxonomy" id="1184607"/>
    <lineage>
        <taxon>Bacteria</taxon>
        <taxon>Bacillati</taxon>
        <taxon>Actinomycetota</taxon>
        <taxon>Actinomycetes</taxon>
        <taxon>Micrococcales</taxon>
        <taxon>Dermatophilaceae</taxon>
        <taxon>Austwickia</taxon>
    </lineage>
</organism>
<evidence type="ECO:0000256" key="1">
    <source>
        <dbReference type="SAM" id="Phobius"/>
    </source>
</evidence>
<feature type="transmembrane region" description="Helical" evidence="1">
    <location>
        <begin position="48"/>
        <end position="67"/>
    </location>
</feature>
<feature type="transmembrane region" description="Helical" evidence="1">
    <location>
        <begin position="220"/>
        <end position="241"/>
    </location>
</feature>
<protein>
    <recommendedName>
        <fullName evidence="4">ABC transporter permease protein</fullName>
    </recommendedName>
</protein>
<keyword evidence="1" id="KW-1133">Transmembrane helix</keyword>
<reference evidence="2 3" key="1">
    <citation type="submission" date="2012-08" db="EMBL/GenBank/DDBJ databases">
        <title>Whole genome shotgun sequence of Austwickia chelonae NBRC 105200.</title>
        <authorList>
            <person name="Yoshida I."/>
            <person name="Hosoyama A."/>
            <person name="Tsuchikane K."/>
            <person name="Katsumata H."/>
            <person name="Ando Y."/>
            <person name="Ohji S."/>
            <person name="Hamada M."/>
            <person name="Tamura T."/>
            <person name="Yamazoe A."/>
            <person name="Yamazaki S."/>
            <person name="Fujita N."/>
        </authorList>
    </citation>
    <scope>NUCLEOTIDE SEQUENCE [LARGE SCALE GENOMIC DNA]</scope>
    <source>
        <strain evidence="2 3">NBRC 105200</strain>
    </source>
</reference>
<dbReference type="Proteomes" id="UP000008495">
    <property type="component" value="Unassembled WGS sequence"/>
</dbReference>
<keyword evidence="3" id="KW-1185">Reference proteome</keyword>
<sequence>MSVALEVRKLHHKRVLWLVIGMAAFEGLWIVFTMIGRSKLTYALAQSVDMFVMLMGLVAGLIAVQIVDVDRQDRMGQWLSARGQSPLRRFMDKIMLTDAIVVAYHLALIGLVLAVAGPLGLESSQLAARSARLIVLVTICGCLAVTPLQLALAQNLGHPSTSVVTGVIAGSVSMALPYINAAWVGWLAPWGLLAAANPIIPLTMENRANPEIQLIDQAGPALAGAAAMAIIWTLVAIALVARKEQQR</sequence>
<feature type="transmembrane region" description="Helical" evidence="1">
    <location>
        <begin position="133"/>
        <end position="152"/>
    </location>
</feature>
<name>K6V9A7_9MICO</name>
<keyword evidence="1" id="KW-0472">Membrane</keyword>
<dbReference type="EMBL" id="BAGZ01000017">
    <property type="protein sequence ID" value="GAB78823.1"/>
    <property type="molecule type" value="Genomic_DNA"/>
</dbReference>
<dbReference type="Pfam" id="PF12730">
    <property type="entry name" value="ABC2_membrane_4"/>
    <property type="match status" value="1"/>
</dbReference>
<dbReference type="RefSeq" id="WP_006503580.1">
    <property type="nucleotide sequence ID" value="NZ_BAGZ01000017.1"/>
</dbReference>
<feature type="transmembrane region" description="Helical" evidence="1">
    <location>
        <begin position="99"/>
        <end position="121"/>
    </location>
</feature>
<dbReference type="OrthoDB" id="3253443at2"/>
<comment type="caution">
    <text evidence="2">The sequence shown here is derived from an EMBL/GenBank/DDBJ whole genome shotgun (WGS) entry which is preliminary data.</text>
</comment>